<proteinExistence type="predicted"/>
<accession>A0AA41RSN1</accession>
<evidence type="ECO:0000256" key="1">
    <source>
        <dbReference type="ARBA" id="ARBA00022723"/>
    </source>
</evidence>
<dbReference type="Proteomes" id="UP001177140">
    <property type="component" value="Unassembled WGS sequence"/>
</dbReference>
<dbReference type="Pfam" id="PF14226">
    <property type="entry name" value="DIOX_N"/>
    <property type="match status" value="1"/>
</dbReference>
<gene>
    <name evidence="4" type="ORF">MKW94_027567</name>
</gene>
<evidence type="ECO:0000259" key="3">
    <source>
        <dbReference type="Pfam" id="PF14226"/>
    </source>
</evidence>
<sequence length="161" mass="19235">MISVLLVDKMASFRYLPAKTYKLHHKYCLLYFMQKFHVHLFRIMGLQNQLWLCKKCLMEFCQLLSQIINHGISQSVLDEAIKTASNFFDLPNKYKQEFMSNDVARPVRYGTGLKDGYDVVQFWRIFLKHYAHPIEKWIEHWPSNPPDYRYAATILLSPYHL</sequence>
<dbReference type="AlphaFoldDB" id="A0AA41RSN1"/>
<keyword evidence="2" id="KW-0408">Iron</keyword>
<protein>
    <recommendedName>
        <fullName evidence="3">Non-haem dioxygenase N-terminal domain-containing protein</fullName>
    </recommendedName>
</protein>
<dbReference type="SUPFAM" id="SSF51197">
    <property type="entry name" value="Clavaminate synthase-like"/>
    <property type="match status" value="1"/>
</dbReference>
<dbReference type="Gene3D" id="2.60.120.330">
    <property type="entry name" value="B-lactam Antibiotic, Isopenicillin N Synthase, Chain"/>
    <property type="match status" value="1"/>
</dbReference>
<evidence type="ECO:0000313" key="5">
    <source>
        <dbReference type="Proteomes" id="UP001177140"/>
    </source>
</evidence>
<evidence type="ECO:0000313" key="4">
    <source>
        <dbReference type="EMBL" id="MCL7023384.1"/>
    </source>
</evidence>
<evidence type="ECO:0000256" key="2">
    <source>
        <dbReference type="ARBA" id="ARBA00023004"/>
    </source>
</evidence>
<dbReference type="InterPro" id="IPR027443">
    <property type="entry name" value="IPNS-like_sf"/>
</dbReference>
<reference evidence="4" key="1">
    <citation type="submission" date="2022-03" db="EMBL/GenBank/DDBJ databases">
        <title>A functionally conserved STORR gene fusion in Papaver species that diverged 16.8 million years ago.</title>
        <authorList>
            <person name="Catania T."/>
        </authorList>
    </citation>
    <scope>NUCLEOTIDE SEQUENCE</scope>
    <source>
        <strain evidence="4">S-191538</strain>
    </source>
</reference>
<organism evidence="4 5">
    <name type="scientific">Papaver nudicaule</name>
    <name type="common">Iceland poppy</name>
    <dbReference type="NCBI Taxonomy" id="74823"/>
    <lineage>
        <taxon>Eukaryota</taxon>
        <taxon>Viridiplantae</taxon>
        <taxon>Streptophyta</taxon>
        <taxon>Embryophyta</taxon>
        <taxon>Tracheophyta</taxon>
        <taxon>Spermatophyta</taxon>
        <taxon>Magnoliopsida</taxon>
        <taxon>Ranunculales</taxon>
        <taxon>Papaveraceae</taxon>
        <taxon>Papaveroideae</taxon>
        <taxon>Papaver</taxon>
    </lineage>
</organism>
<name>A0AA41RSN1_PAPNU</name>
<comment type="caution">
    <text evidence="4">The sequence shown here is derived from an EMBL/GenBank/DDBJ whole genome shotgun (WGS) entry which is preliminary data.</text>
</comment>
<feature type="domain" description="Non-haem dioxygenase N-terminal" evidence="3">
    <location>
        <begin position="66"/>
        <end position="144"/>
    </location>
</feature>
<keyword evidence="5" id="KW-1185">Reference proteome</keyword>
<dbReference type="InterPro" id="IPR026992">
    <property type="entry name" value="DIOX_N"/>
</dbReference>
<keyword evidence="1" id="KW-0479">Metal-binding</keyword>
<dbReference type="GO" id="GO:0046872">
    <property type="term" value="F:metal ion binding"/>
    <property type="evidence" value="ECO:0007669"/>
    <property type="project" value="UniProtKB-KW"/>
</dbReference>
<dbReference type="EMBL" id="JAJJMA010021630">
    <property type="protein sequence ID" value="MCL7023384.1"/>
    <property type="molecule type" value="Genomic_DNA"/>
</dbReference>